<evidence type="ECO:0000313" key="2">
    <source>
        <dbReference type="EMBL" id="TCW31436.1"/>
    </source>
</evidence>
<sequence length="140" mass="15685">MKVHVKVPRWLGEIVKYHMERLRLLNLDGSPAGVAMGEVTRIWAETLAASGDYDEALDAGRFHTAFMTLARVRESWPAPKHLLEALPARPEPLKLHAPPATEADRERARVMLASITKKLRMPHSHESGSPEKLRTPKARG</sequence>
<dbReference type="RefSeq" id="WP_132098497.1">
    <property type="nucleotide sequence ID" value="NZ_SMDA01000005.1"/>
</dbReference>
<evidence type="ECO:0000313" key="3">
    <source>
        <dbReference type="Proteomes" id="UP000294801"/>
    </source>
</evidence>
<gene>
    <name evidence="2" type="ORF">EV669_105137</name>
</gene>
<name>A0ABY2CWI4_GULMO</name>
<feature type="compositionally biased region" description="Basic and acidic residues" evidence="1">
    <location>
        <begin position="123"/>
        <end position="134"/>
    </location>
</feature>
<keyword evidence="3" id="KW-1185">Reference proteome</keyword>
<protein>
    <submittedName>
        <fullName evidence="2">Uncharacterized protein</fullName>
    </submittedName>
</protein>
<proteinExistence type="predicted"/>
<dbReference type="EMBL" id="SMDA01000005">
    <property type="protein sequence ID" value="TCW31436.1"/>
    <property type="molecule type" value="Genomic_DNA"/>
</dbReference>
<organism evidence="2 3">
    <name type="scientific">Gulbenkiania mobilis</name>
    <dbReference type="NCBI Taxonomy" id="397457"/>
    <lineage>
        <taxon>Bacteria</taxon>
        <taxon>Pseudomonadati</taxon>
        <taxon>Pseudomonadota</taxon>
        <taxon>Betaproteobacteria</taxon>
        <taxon>Neisseriales</taxon>
        <taxon>Chromobacteriaceae</taxon>
        <taxon>Gulbenkiania</taxon>
    </lineage>
</organism>
<comment type="caution">
    <text evidence="2">The sequence shown here is derived from an EMBL/GenBank/DDBJ whole genome shotgun (WGS) entry which is preliminary data.</text>
</comment>
<accession>A0ABY2CWI4</accession>
<evidence type="ECO:0000256" key="1">
    <source>
        <dbReference type="SAM" id="MobiDB-lite"/>
    </source>
</evidence>
<dbReference type="Proteomes" id="UP000294801">
    <property type="component" value="Unassembled WGS sequence"/>
</dbReference>
<reference evidence="2 3" key="1">
    <citation type="submission" date="2019-03" db="EMBL/GenBank/DDBJ databases">
        <title>Genomic Encyclopedia of Type Strains, Phase IV (KMG-IV): sequencing the most valuable type-strain genomes for metagenomic binning, comparative biology and taxonomic classification.</title>
        <authorList>
            <person name="Goeker M."/>
        </authorList>
    </citation>
    <scope>NUCLEOTIDE SEQUENCE [LARGE SCALE GENOMIC DNA]</scope>
    <source>
        <strain evidence="2 3">DSM 18507</strain>
    </source>
</reference>
<feature type="region of interest" description="Disordered" evidence="1">
    <location>
        <begin position="116"/>
        <end position="140"/>
    </location>
</feature>